<feature type="domain" description="Protein kinase" evidence="5">
    <location>
        <begin position="65"/>
        <end position="377"/>
    </location>
</feature>
<dbReference type="Pfam" id="PF00069">
    <property type="entry name" value="Pkinase"/>
    <property type="match status" value="1"/>
</dbReference>
<dbReference type="AlphaFoldDB" id="A0A9P6QSW7"/>
<dbReference type="InterPro" id="IPR000719">
    <property type="entry name" value="Prot_kinase_dom"/>
</dbReference>
<feature type="compositionally biased region" description="Polar residues" evidence="4">
    <location>
        <begin position="1036"/>
        <end position="1051"/>
    </location>
</feature>
<name>A0A9P6QSW7_9FUNG</name>
<feature type="region of interest" description="Disordered" evidence="4">
    <location>
        <begin position="492"/>
        <end position="545"/>
    </location>
</feature>
<dbReference type="Gene3D" id="1.10.510.10">
    <property type="entry name" value="Transferase(Phosphotransferase) domain 1"/>
    <property type="match status" value="1"/>
</dbReference>
<feature type="region of interest" description="Disordered" evidence="4">
    <location>
        <begin position="618"/>
        <end position="644"/>
    </location>
</feature>
<proteinExistence type="predicted"/>
<feature type="compositionally biased region" description="Gly residues" evidence="4">
    <location>
        <begin position="1080"/>
        <end position="1095"/>
    </location>
</feature>
<feature type="region of interest" description="Disordered" evidence="4">
    <location>
        <begin position="557"/>
        <end position="585"/>
    </location>
</feature>
<feature type="compositionally biased region" description="Pro residues" evidence="4">
    <location>
        <begin position="690"/>
        <end position="700"/>
    </location>
</feature>
<reference evidence="6" key="1">
    <citation type="journal article" date="2020" name="Fungal Divers.">
        <title>Resolving the Mortierellaceae phylogeny through synthesis of multi-gene phylogenetics and phylogenomics.</title>
        <authorList>
            <person name="Vandepol N."/>
            <person name="Liber J."/>
            <person name="Desiro A."/>
            <person name="Na H."/>
            <person name="Kennedy M."/>
            <person name="Barry K."/>
            <person name="Grigoriev I.V."/>
            <person name="Miller A.N."/>
            <person name="O'Donnell K."/>
            <person name="Stajich J.E."/>
            <person name="Bonito G."/>
        </authorList>
    </citation>
    <scope>NUCLEOTIDE SEQUENCE</scope>
    <source>
        <strain evidence="6">NVP60</strain>
    </source>
</reference>
<evidence type="ECO:0000256" key="3">
    <source>
        <dbReference type="PROSITE-ProRule" id="PRU10141"/>
    </source>
</evidence>
<feature type="compositionally biased region" description="Polar residues" evidence="4">
    <location>
        <begin position="1"/>
        <end position="17"/>
    </location>
</feature>
<sequence>MYSHHQPQQLSNLSKSLPPTPSQLHPAVLHETDPVPDDYFGDSDEVPLPFPIKTIVADPQTGLSLTLISALGAGSYAVVYLAKEVASGTLYALKCLSKDRLTEDEVAVVIHTSLPKHRNIIHLFNMFETTQHLFLLLEYSSGMDMYQWISMRADRADPGTSEPYSLTTRYSVIKTIFDQVLEGVAQVHQRGIAHRDLKPENFLIEFADGQYTVKITDFGLATTDSESDEFECGSKPYMSFECRNGLERVYNVQMADIWSLGIILINLLYHRCPWSDPCPQDSYAFSEFLKSRIDFLQRRFEDMPGPVARWLGLRAFAFDSTNKTKWRRARPTMDEWRKWMVDFVPRMLGQINSALDEDDEEEDYDCEEEYRAYLAYYEDDMLGREVEGEEIEDDESDDEDMDNQVVPIAIHSSSFMDKKHSLLDPGRAYASYHVPSDIRNQHSFTSSSAPKFDSSAFYQPTRLRQESWSDAIDMEGTEDAEMDFSAPILFEESEEDDVNRIESDDDDSGGLAVALPDDFIDPLPDKSATSSGRQTPTPAMTQLSFNPEKRQLPAHLRFDQDPPLSPSSQDSPKKTAGRGSPGLDNIDINTLVFIEPDVTRIPVDQNQIGSIVSSLPSTSRMETAMGPDSAKDNERAHLKQHMRKPARNLQDVKAAPFVFPPLKTPVSGNPLMNDSHSKDKDAKDIASQPVPAPAPAPATKPRPLIDSVPQHAAPKTSTTGAAKAGPYVIPKRSQLGPWGGQAPESGSRPLEPNSFGAGRSSNWRKGHHRGGSWTSTDNGQDGRRGSTTRFTNDGPRTNSGKWRARVEDREDGHVGLPPRVENKFRPRYRQDRQGQGHGQGRRYPPQSGPAALPPTPPTMHIGFGGPRSRHQSRSGTVFDAPSTNDSEPHGSHSRDAQQPSQDHAPRYEHSQLRMHGKSASGSAVSRLAGQRNKSLVDLRGMDATNHPWRQATGSNEPNPATQSPLGASTKPRTQNVNGFDSAPRKNGAGTHPLEQSIPNSVSTKARPAEKGLGLTDGDSAKDNVYHPPHWHERKSISSGVSNQSRRPSSGYESDIGSRHRHDTSGSLSSLSSLSKSQSGSRGGVRSGAGAGGGYSGLNVASPALDRKQGQQRTADTASNWRSTSGAPDSSSRHTKKGSSESGTLSLDSASSSLISLNLSRADGAADSPSMILTPPTPNVNRKSEFLSDGPIPPVPLIPAMVHGDSGDGSVATNGEAGKKIVKPGTMAGLGSMLRGLVAYNKNIKVAGETTGASEATDFAPRALGASDFKMRPDHDASMNP</sequence>
<evidence type="ECO:0000256" key="4">
    <source>
        <dbReference type="SAM" id="MobiDB-lite"/>
    </source>
</evidence>
<feature type="compositionally biased region" description="Polar residues" evidence="4">
    <location>
        <begin position="772"/>
        <end position="800"/>
    </location>
</feature>
<evidence type="ECO:0000259" key="5">
    <source>
        <dbReference type="PROSITE" id="PS50011"/>
    </source>
</evidence>
<evidence type="ECO:0000256" key="1">
    <source>
        <dbReference type="ARBA" id="ARBA00022741"/>
    </source>
</evidence>
<keyword evidence="2 3" id="KW-0067">ATP-binding</keyword>
<dbReference type="PANTHER" id="PTHR44167">
    <property type="entry name" value="OVARIAN-SPECIFIC SERINE/THREONINE-PROTEIN KINASE LOK-RELATED"/>
    <property type="match status" value="1"/>
</dbReference>
<dbReference type="SUPFAM" id="SSF56112">
    <property type="entry name" value="Protein kinase-like (PK-like)"/>
    <property type="match status" value="1"/>
</dbReference>
<dbReference type="GO" id="GO:0004672">
    <property type="term" value="F:protein kinase activity"/>
    <property type="evidence" value="ECO:0007669"/>
    <property type="project" value="InterPro"/>
</dbReference>
<dbReference type="Proteomes" id="UP000823405">
    <property type="component" value="Unassembled WGS sequence"/>
</dbReference>
<dbReference type="InterPro" id="IPR011009">
    <property type="entry name" value="Kinase-like_dom_sf"/>
</dbReference>
<feature type="compositionally biased region" description="Polar residues" evidence="4">
    <location>
        <begin position="1110"/>
        <end position="1129"/>
    </location>
</feature>
<dbReference type="PROSITE" id="PS50011">
    <property type="entry name" value="PROTEIN_KINASE_DOM"/>
    <property type="match status" value="1"/>
</dbReference>
<feature type="compositionally biased region" description="Acidic residues" evidence="4">
    <location>
        <begin position="492"/>
        <end position="508"/>
    </location>
</feature>
<feature type="compositionally biased region" description="Basic and acidic residues" evidence="4">
    <location>
        <begin position="1268"/>
        <end position="1280"/>
    </location>
</feature>
<feature type="region of interest" description="Disordered" evidence="4">
    <location>
        <begin position="1"/>
        <end position="28"/>
    </location>
</feature>
<feature type="compositionally biased region" description="Polar residues" evidence="4">
    <location>
        <begin position="951"/>
        <end position="978"/>
    </location>
</feature>
<feature type="region of interest" description="Disordered" evidence="4">
    <location>
        <begin position="945"/>
        <end position="1146"/>
    </location>
</feature>
<comment type="caution">
    <text evidence="6">The sequence shown here is derived from an EMBL/GenBank/DDBJ whole genome shotgun (WGS) entry which is preliminary data.</text>
</comment>
<gene>
    <name evidence="6" type="ORF">BGZ97_006820</name>
</gene>
<dbReference type="PROSITE" id="PS00108">
    <property type="entry name" value="PROTEIN_KINASE_ST"/>
    <property type="match status" value="1"/>
</dbReference>
<evidence type="ECO:0000313" key="7">
    <source>
        <dbReference type="Proteomes" id="UP000823405"/>
    </source>
</evidence>
<protein>
    <recommendedName>
        <fullName evidence="5">Protein kinase domain-containing protein</fullName>
    </recommendedName>
</protein>
<feature type="compositionally biased region" description="Basic and acidic residues" evidence="4">
    <location>
        <begin position="675"/>
        <end position="684"/>
    </location>
</feature>
<feature type="region of interest" description="Disordered" evidence="4">
    <location>
        <begin position="1249"/>
        <end position="1280"/>
    </location>
</feature>
<feature type="compositionally biased region" description="Polar residues" evidence="4">
    <location>
        <begin position="527"/>
        <end position="545"/>
    </location>
</feature>
<evidence type="ECO:0000313" key="6">
    <source>
        <dbReference type="EMBL" id="KAG0288446.1"/>
    </source>
</evidence>
<dbReference type="EMBL" id="JAAAIN010003010">
    <property type="protein sequence ID" value="KAG0288446.1"/>
    <property type="molecule type" value="Genomic_DNA"/>
</dbReference>
<dbReference type="InterPro" id="IPR017441">
    <property type="entry name" value="Protein_kinase_ATP_BS"/>
</dbReference>
<keyword evidence="7" id="KW-1185">Reference proteome</keyword>
<feature type="compositionally biased region" description="Basic and acidic residues" evidence="4">
    <location>
        <begin position="820"/>
        <end position="834"/>
    </location>
</feature>
<feature type="region of interest" description="Disordered" evidence="4">
    <location>
        <begin position="660"/>
        <end position="927"/>
    </location>
</feature>
<keyword evidence="1 3" id="KW-0547">Nucleotide-binding</keyword>
<dbReference type="PROSITE" id="PS00107">
    <property type="entry name" value="PROTEIN_KINASE_ATP"/>
    <property type="match status" value="1"/>
</dbReference>
<dbReference type="OrthoDB" id="541276at2759"/>
<dbReference type="PANTHER" id="PTHR44167:SF24">
    <property type="entry name" value="SERINE_THREONINE-PROTEIN KINASE CHK2"/>
    <property type="match status" value="1"/>
</dbReference>
<accession>A0A9P6QSW7</accession>
<organism evidence="6 7">
    <name type="scientific">Linnemannia gamsii</name>
    <dbReference type="NCBI Taxonomy" id="64522"/>
    <lineage>
        <taxon>Eukaryota</taxon>
        <taxon>Fungi</taxon>
        <taxon>Fungi incertae sedis</taxon>
        <taxon>Mucoromycota</taxon>
        <taxon>Mortierellomycotina</taxon>
        <taxon>Mortierellomycetes</taxon>
        <taxon>Mortierellales</taxon>
        <taxon>Mortierellaceae</taxon>
        <taxon>Linnemannia</taxon>
    </lineage>
</organism>
<feature type="compositionally biased region" description="Low complexity" evidence="4">
    <location>
        <begin position="1064"/>
        <end position="1079"/>
    </location>
</feature>
<evidence type="ECO:0000256" key="2">
    <source>
        <dbReference type="ARBA" id="ARBA00022840"/>
    </source>
</evidence>
<dbReference type="InterPro" id="IPR008271">
    <property type="entry name" value="Ser/Thr_kinase_AS"/>
</dbReference>
<dbReference type="SMART" id="SM00220">
    <property type="entry name" value="S_TKc"/>
    <property type="match status" value="1"/>
</dbReference>
<feature type="compositionally biased region" description="Basic and acidic residues" evidence="4">
    <location>
        <begin position="804"/>
        <end position="813"/>
    </location>
</feature>
<feature type="binding site" evidence="3">
    <location>
        <position position="94"/>
    </location>
    <ligand>
        <name>ATP</name>
        <dbReference type="ChEBI" id="CHEBI:30616"/>
    </ligand>
</feature>
<feature type="compositionally biased region" description="Basic and acidic residues" evidence="4">
    <location>
        <begin position="1018"/>
        <end position="1035"/>
    </location>
</feature>
<feature type="compositionally biased region" description="Basic and acidic residues" evidence="4">
    <location>
        <begin position="886"/>
        <end position="895"/>
    </location>
</feature>
<dbReference type="GO" id="GO:0005524">
    <property type="term" value="F:ATP binding"/>
    <property type="evidence" value="ECO:0007669"/>
    <property type="project" value="UniProtKB-UniRule"/>
</dbReference>